<accession>A0ABP9PLB8</accession>
<organism evidence="3 4">
    <name type="scientific">Pseudonocardia eucalypti</name>
    <dbReference type="NCBI Taxonomy" id="648755"/>
    <lineage>
        <taxon>Bacteria</taxon>
        <taxon>Bacillati</taxon>
        <taxon>Actinomycetota</taxon>
        <taxon>Actinomycetes</taxon>
        <taxon>Pseudonocardiales</taxon>
        <taxon>Pseudonocardiaceae</taxon>
        <taxon>Pseudonocardia</taxon>
    </lineage>
</organism>
<evidence type="ECO:0000259" key="2">
    <source>
        <dbReference type="Pfam" id="PF12172"/>
    </source>
</evidence>
<keyword evidence="4" id="KW-1185">Reference proteome</keyword>
<feature type="domain" description="ChsH2 C-terminal OB-fold" evidence="1">
    <location>
        <begin position="57"/>
        <end position="113"/>
    </location>
</feature>
<name>A0ABP9PLB8_9PSEU</name>
<evidence type="ECO:0000259" key="1">
    <source>
        <dbReference type="Pfam" id="PF01796"/>
    </source>
</evidence>
<dbReference type="InterPro" id="IPR052513">
    <property type="entry name" value="Thioester_dehydratase-like"/>
</dbReference>
<dbReference type="Pfam" id="PF12172">
    <property type="entry name" value="zf-ChsH2"/>
    <property type="match status" value="1"/>
</dbReference>
<dbReference type="InterPro" id="IPR022002">
    <property type="entry name" value="ChsH2_Znr"/>
</dbReference>
<dbReference type="SUPFAM" id="SSF50249">
    <property type="entry name" value="Nucleic acid-binding proteins"/>
    <property type="match status" value="1"/>
</dbReference>
<dbReference type="InterPro" id="IPR012340">
    <property type="entry name" value="NA-bd_OB-fold"/>
</dbReference>
<evidence type="ECO:0000313" key="4">
    <source>
        <dbReference type="Proteomes" id="UP001428817"/>
    </source>
</evidence>
<feature type="domain" description="ChsH2 rubredoxin-like zinc ribbon" evidence="2">
    <location>
        <begin position="26"/>
        <end position="50"/>
    </location>
</feature>
<dbReference type="InterPro" id="IPR002878">
    <property type="entry name" value="ChsH2_C"/>
</dbReference>
<proteinExistence type="predicted"/>
<dbReference type="Proteomes" id="UP001428817">
    <property type="component" value="Unassembled WGS sequence"/>
</dbReference>
<comment type="caution">
    <text evidence="3">The sequence shown here is derived from an EMBL/GenBank/DDBJ whole genome shotgun (WGS) entry which is preliminary data.</text>
</comment>
<sequence length="129" mass="14138">MTNLLRAVDATPTGQRRPVDFERGLLVGSRCLDCAWLSWPPRAGCPLCHGVRVEPAALPTQGVLYSWTRVWVPVEGITPPYLLGLVRLAGVRVFGHIRDLPEDATVPTPVQLRVAESSAPPFWFVPGES</sequence>
<dbReference type="Pfam" id="PF01796">
    <property type="entry name" value="OB_ChsH2_C"/>
    <property type="match status" value="1"/>
</dbReference>
<dbReference type="PANTHER" id="PTHR34075">
    <property type="entry name" value="BLR3430 PROTEIN"/>
    <property type="match status" value="1"/>
</dbReference>
<evidence type="ECO:0000313" key="3">
    <source>
        <dbReference type="EMBL" id="GAA5148555.1"/>
    </source>
</evidence>
<dbReference type="EMBL" id="BAABJP010000004">
    <property type="protein sequence ID" value="GAA5148555.1"/>
    <property type="molecule type" value="Genomic_DNA"/>
</dbReference>
<reference evidence="4" key="1">
    <citation type="journal article" date="2019" name="Int. J. Syst. Evol. Microbiol.">
        <title>The Global Catalogue of Microorganisms (GCM) 10K type strain sequencing project: providing services to taxonomists for standard genome sequencing and annotation.</title>
        <authorList>
            <consortium name="The Broad Institute Genomics Platform"/>
            <consortium name="The Broad Institute Genome Sequencing Center for Infectious Disease"/>
            <person name="Wu L."/>
            <person name="Ma J."/>
        </authorList>
    </citation>
    <scope>NUCLEOTIDE SEQUENCE [LARGE SCALE GENOMIC DNA]</scope>
    <source>
        <strain evidence="4">JCM 18303</strain>
    </source>
</reference>
<dbReference type="PANTHER" id="PTHR34075:SF5">
    <property type="entry name" value="BLR3430 PROTEIN"/>
    <property type="match status" value="1"/>
</dbReference>
<gene>
    <name evidence="3" type="ORF">GCM10023321_11000</name>
</gene>
<dbReference type="RefSeq" id="WP_185062682.1">
    <property type="nucleotide sequence ID" value="NZ_BAABJP010000004.1"/>
</dbReference>
<evidence type="ECO:0008006" key="5">
    <source>
        <dbReference type="Google" id="ProtNLM"/>
    </source>
</evidence>
<protein>
    <recommendedName>
        <fullName evidence="5">DUF35 domain-containing protein</fullName>
    </recommendedName>
</protein>